<comment type="caution">
    <text evidence="1">The sequence shown here is derived from an EMBL/GenBank/DDBJ whole genome shotgun (WGS) entry which is preliminary data.</text>
</comment>
<gene>
    <name evidence="1" type="ORF">E5331_08685</name>
</gene>
<reference evidence="1" key="1">
    <citation type="submission" date="2019-04" db="EMBL/GenBank/DDBJ databases">
        <title>Microbes associate with the intestines of laboratory mice.</title>
        <authorList>
            <person name="Navarre W."/>
            <person name="Wong E."/>
            <person name="Huang K."/>
            <person name="Tropini C."/>
            <person name="Ng K."/>
            <person name="Yu B."/>
        </authorList>
    </citation>
    <scope>NUCLEOTIDE SEQUENCE</scope>
    <source>
        <strain evidence="1">NM04_E33</strain>
    </source>
</reference>
<proteinExistence type="predicted"/>
<sequence length="127" mass="14583">MKKSFASILLFFFCISYSLEIFGQPVDSIDVNLYNSEHEQHNNYGHRKSPRPILCRIDFESSTIIIDENGLSEDVLAYELWDEGGRYAITVSSDETVFVETIKSLQNGVYILKVITIDKTLKGYLYL</sequence>
<organism evidence="1 2">
    <name type="scientific">Lepagella muris</name>
    <dbReference type="NCBI Taxonomy" id="3032870"/>
    <lineage>
        <taxon>Bacteria</taxon>
        <taxon>Pseudomonadati</taxon>
        <taxon>Bacteroidota</taxon>
        <taxon>Bacteroidia</taxon>
        <taxon>Bacteroidales</taxon>
        <taxon>Muribaculaceae</taxon>
        <taxon>Lepagella</taxon>
    </lineage>
</organism>
<evidence type="ECO:0000313" key="2">
    <source>
        <dbReference type="Proteomes" id="UP000306319"/>
    </source>
</evidence>
<keyword evidence="2" id="KW-1185">Reference proteome</keyword>
<protein>
    <submittedName>
        <fullName evidence="1">Uncharacterized protein</fullName>
    </submittedName>
</protein>
<dbReference type="EMBL" id="SRYB01000010">
    <property type="protein sequence ID" value="TGY78869.1"/>
    <property type="molecule type" value="Genomic_DNA"/>
</dbReference>
<accession>A0AC61RL53</accession>
<dbReference type="Proteomes" id="UP000306319">
    <property type="component" value="Unassembled WGS sequence"/>
</dbReference>
<name>A0AC61RL53_9BACT</name>
<evidence type="ECO:0000313" key="1">
    <source>
        <dbReference type="EMBL" id="TGY78869.1"/>
    </source>
</evidence>